<name>A0A245ZSB6_9SPHN</name>
<feature type="region of interest" description="Disordered" evidence="1">
    <location>
        <begin position="1"/>
        <end position="102"/>
    </location>
</feature>
<evidence type="ECO:0000313" key="3">
    <source>
        <dbReference type="Proteomes" id="UP000197783"/>
    </source>
</evidence>
<evidence type="ECO:0000313" key="2">
    <source>
        <dbReference type="EMBL" id="OWK32635.1"/>
    </source>
</evidence>
<dbReference type="Proteomes" id="UP000197783">
    <property type="component" value="Unassembled WGS sequence"/>
</dbReference>
<sequence>MSDRPVKDSAVDPERRTPKNPFDHAEGVSGQSYSREREEALRQADPSGAVFTGSEGSPDRERVASVYPDTGETRGSGAKAAEDPDRKPGAWNPGAGKNAVDE</sequence>
<dbReference type="EMBL" id="NBBJ01000001">
    <property type="protein sequence ID" value="OWK32635.1"/>
    <property type="molecule type" value="Genomic_DNA"/>
</dbReference>
<protein>
    <submittedName>
        <fullName evidence="2">Uncharacterized protein</fullName>
    </submittedName>
</protein>
<organism evidence="2 3">
    <name type="scientific">Sphingomonas mucosissima</name>
    <dbReference type="NCBI Taxonomy" id="370959"/>
    <lineage>
        <taxon>Bacteria</taxon>
        <taxon>Pseudomonadati</taxon>
        <taxon>Pseudomonadota</taxon>
        <taxon>Alphaproteobacteria</taxon>
        <taxon>Sphingomonadales</taxon>
        <taxon>Sphingomonadaceae</taxon>
        <taxon>Sphingomonas</taxon>
    </lineage>
</organism>
<keyword evidence="3" id="KW-1185">Reference proteome</keyword>
<evidence type="ECO:0000256" key="1">
    <source>
        <dbReference type="SAM" id="MobiDB-lite"/>
    </source>
</evidence>
<proteinExistence type="predicted"/>
<dbReference type="AlphaFoldDB" id="A0A245ZSB6"/>
<feature type="compositionally biased region" description="Basic and acidic residues" evidence="1">
    <location>
        <begin position="1"/>
        <end position="26"/>
    </location>
</feature>
<reference evidence="2 3" key="1">
    <citation type="submission" date="2017-03" db="EMBL/GenBank/DDBJ databases">
        <title>Genome sequence of Sphingomonas mucosissima DSM 17494.</title>
        <authorList>
            <person name="Poehlein A."/>
            <person name="Wuebbeler J.H."/>
            <person name="Steinbuechel A."/>
            <person name="Daniel R."/>
        </authorList>
    </citation>
    <scope>NUCLEOTIDE SEQUENCE [LARGE SCALE GENOMIC DNA]</scope>
    <source>
        <strain evidence="2 3">DSM 17494</strain>
    </source>
</reference>
<comment type="caution">
    <text evidence="2">The sequence shown here is derived from an EMBL/GenBank/DDBJ whole genome shotgun (WGS) entry which is preliminary data.</text>
</comment>
<accession>A0A245ZSB6</accession>
<gene>
    <name evidence="2" type="ORF">SPMU_09730</name>
</gene>